<accession>A0ACC0ZNS0</accession>
<organism evidence="1 2">
    <name type="scientific">Pistacia atlantica</name>
    <dbReference type="NCBI Taxonomy" id="434234"/>
    <lineage>
        <taxon>Eukaryota</taxon>
        <taxon>Viridiplantae</taxon>
        <taxon>Streptophyta</taxon>
        <taxon>Embryophyta</taxon>
        <taxon>Tracheophyta</taxon>
        <taxon>Spermatophyta</taxon>
        <taxon>Magnoliopsida</taxon>
        <taxon>eudicotyledons</taxon>
        <taxon>Gunneridae</taxon>
        <taxon>Pentapetalae</taxon>
        <taxon>rosids</taxon>
        <taxon>malvids</taxon>
        <taxon>Sapindales</taxon>
        <taxon>Anacardiaceae</taxon>
        <taxon>Pistacia</taxon>
    </lineage>
</organism>
<reference evidence="2" key="1">
    <citation type="journal article" date="2023" name="G3 (Bethesda)">
        <title>Genome assembly and association tests identify interacting loci associated with vigor, precocity, and sex in interspecific pistachio rootstocks.</title>
        <authorList>
            <person name="Palmer W."/>
            <person name="Jacygrad E."/>
            <person name="Sagayaradj S."/>
            <person name="Cavanaugh K."/>
            <person name="Han R."/>
            <person name="Bertier L."/>
            <person name="Beede B."/>
            <person name="Kafkas S."/>
            <person name="Golino D."/>
            <person name="Preece J."/>
            <person name="Michelmore R."/>
        </authorList>
    </citation>
    <scope>NUCLEOTIDE SEQUENCE [LARGE SCALE GENOMIC DNA]</scope>
</reference>
<gene>
    <name evidence="1" type="ORF">Patl1_34799</name>
</gene>
<protein>
    <submittedName>
        <fullName evidence="1">Uncharacterized protein</fullName>
    </submittedName>
</protein>
<dbReference type="Proteomes" id="UP001164250">
    <property type="component" value="Chromosome 15"/>
</dbReference>
<evidence type="ECO:0000313" key="1">
    <source>
        <dbReference type="EMBL" id="KAJ0074726.1"/>
    </source>
</evidence>
<name>A0ACC0ZNS0_9ROSI</name>
<evidence type="ECO:0000313" key="2">
    <source>
        <dbReference type="Proteomes" id="UP001164250"/>
    </source>
</evidence>
<keyword evidence="2" id="KW-1185">Reference proteome</keyword>
<comment type="caution">
    <text evidence="1">The sequence shown here is derived from an EMBL/GenBank/DDBJ whole genome shotgun (WGS) entry which is preliminary data.</text>
</comment>
<dbReference type="EMBL" id="CM047910">
    <property type="protein sequence ID" value="KAJ0074726.1"/>
    <property type="molecule type" value="Genomic_DNA"/>
</dbReference>
<sequence>MNEIWELLMGDEVIKIGVCGMGGIGKTTVITHINNKLLKETNKFEKVIWVTVSQPLDLMKLQDQIATALKEDLPRNEDKRIRAGNLLKMLEGRKIVLLLDDIWEAFMLEEVGIPRPTKDSGCKLVITTRSQDVCRSMGCKIVKMRCLSDDEALTLFIDKVELNIFEVPTLKDIVKLVVEQCACLPLAIVTGAGCMRGEYDICEWRNAFEELSESIQSVKGMETNVPRQLQFSYDRLKSKKVQHCFLYCALYPEDFKIPKEELIDYWIAELVDERASMQATYDGGYSILNILVNNCLLETADDGRCVKMYDLIREMALYITSMSPLFMVKAGEKLRELPREQEWKENLEKASLMMNDILEIPPNMSLDCPALSTLLLQENAFYKGIPESFFVRMKGLTILNLSYTKIETLPDSICHLTNLTTLLLQYCQRLKHVPCLAKLVCLRNLNLEGTRITEVPEGMEMLQKLRYLNLFSRYLQKLPTGMLSKLSCVQKLRVYWGSKTSEEMVEEASKLSELDTFEAFFARIQDFKIYFKSLGSGGPRPRKYSLTVGSPALDFKTKHGMSYFCYLFWPEDVDADRNVVFDGNFVAPPKDLQCLALHDCDNVRSLSGVLSNEGEYSDLKEIIRLEVYDCSKIEKIISEEDGRSNTVGFTLTLSLPLPTIKEIKVEEDWWNSLEWDNPNAKNDLQPYIKYIINVD</sequence>
<proteinExistence type="predicted"/>